<dbReference type="InterPro" id="IPR039685">
    <property type="entry name" value="FANCE"/>
</dbReference>
<dbReference type="AlphaFoldDB" id="A0A9W7IJG2"/>
<dbReference type="Proteomes" id="UP001165190">
    <property type="component" value="Unassembled WGS sequence"/>
</dbReference>
<dbReference type="GO" id="GO:0043240">
    <property type="term" value="C:Fanconi anaemia nuclear complex"/>
    <property type="evidence" value="ECO:0007669"/>
    <property type="project" value="InterPro"/>
</dbReference>
<evidence type="ECO:0000313" key="2">
    <source>
        <dbReference type="Proteomes" id="UP001165190"/>
    </source>
</evidence>
<comment type="caution">
    <text evidence="1">The sequence shown here is derived from an EMBL/GenBank/DDBJ whole genome shotgun (WGS) entry which is preliminary data.</text>
</comment>
<name>A0A9W7IJG2_HIBTR</name>
<organism evidence="1 2">
    <name type="scientific">Hibiscus trionum</name>
    <name type="common">Flower of an hour</name>
    <dbReference type="NCBI Taxonomy" id="183268"/>
    <lineage>
        <taxon>Eukaryota</taxon>
        <taxon>Viridiplantae</taxon>
        <taxon>Streptophyta</taxon>
        <taxon>Embryophyta</taxon>
        <taxon>Tracheophyta</taxon>
        <taxon>Spermatophyta</taxon>
        <taxon>Magnoliopsida</taxon>
        <taxon>eudicotyledons</taxon>
        <taxon>Gunneridae</taxon>
        <taxon>Pentapetalae</taxon>
        <taxon>rosids</taxon>
        <taxon>malvids</taxon>
        <taxon>Malvales</taxon>
        <taxon>Malvaceae</taxon>
        <taxon>Malvoideae</taxon>
        <taxon>Hibiscus</taxon>
    </lineage>
</organism>
<proteinExistence type="predicted"/>
<dbReference type="PANTHER" id="PTHR32094:SF5">
    <property type="entry name" value="FANCONI ANEMIA GROUP E PROTEIN"/>
    <property type="match status" value="1"/>
</dbReference>
<dbReference type="GO" id="GO:0036297">
    <property type="term" value="P:interstrand cross-link repair"/>
    <property type="evidence" value="ECO:0007669"/>
    <property type="project" value="InterPro"/>
</dbReference>
<protein>
    <recommendedName>
        <fullName evidence="3">Fanconi Anaemia group E protein C-terminal domain-containing protein</fullName>
    </recommendedName>
</protein>
<sequence>MGQWVPLFDIFMNSPTPETEASLWLQQSFNATTSSSLTMTPITTSSFLSLLTKPCNHIVKDSSFSPPTTSKRVMFIETLPDMVQSRILSFLALENKRFNAKEFSKLARNLLSEDQGLDFWVKKAARNLLDRMSEPNHVNEWIFGFGLDSGEELVEEFESIPDWLKDLTAANDPLHYWLPLSAADFGPKFYDDSLENDQSLFSQVEENGDDGMKEVAVEMEVVLSLIEPWKAEDETASVLISHLSSGDEDELAWPSQVLCSIVLPKFLALAELASCLLLTSTIEYCKLHQRATVHGLLFPLVLRKEGINNPICDVITRIVKECLHPAHVSAFCHTLLCRGEAERRIILLPCHEFLVSNELVWTDSLFSLLHNILNHNVHLTQDSVDRLVYHVRQMAETFFKSLKFGNFVLCLVTRCSSLLKSHKDILIEAVECTDSLVTRSILLRITSL</sequence>
<evidence type="ECO:0000313" key="1">
    <source>
        <dbReference type="EMBL" id="GMI97797.1"/>
    </source>
</evidence>
<accession>A0A9W7IJG2</accession>
<dbReference type="OrthoDB" id="2449818at2759"/>
<keyword evidence="2" id="KW-1185">Reference proteome</keyword>
<evidence type="ECO:0008006" key="3">
    <source>
        <dbReference type="Google" id="ProtNLM"/>
    </source>
</evidence>
<dbReference type="PANTHER" id="PTHR32094">
    <property type="entry name" value="FANCONI ANEMIA GROUP E PROTEIN"/>
    <property type="match status" value="1"/>
</dbReference>
<dbReference type="EMBL" id="BSYR01000030">
    <property type="protein sequence ID" value="GMI97797.1"/>
    <property type="molecule type" value="Genomic_DNA"/>
</dbReference>
<reference evidence="1" key="1">
    <citation type="submission" date="2023-05" db="EMBL/GenBank/DDBJ databases">
        <title>Genome and transcriptome analyses reveal genes involved in the formation of fine ridges on petal epidermal cells in Hibiscus trionum.</title>
        <authorList>
            <person name="Koshimizu S."/>
            <person name="Masuda S."/>
            <person name="Ishii T."/>
            <person name="Shirasu K."/>
            <person name="Hoshino A."/>
            <person name="Arita M."/>
        </authorList>
    </citation>
    <scope>NUCLEOTIDE SEQUENCE</scope>
    <source>
        <strain evidence="1">Hamamatsu line</strain>
    </source>
</reference>
<gene>
    <name evidence="1" type="ORF">HRI_003448900</name>
</gene>
<dbReference type="Gene3D" id="1.25.40.480">
    <property type="match status" value="1"/>
</dbReference>